<dbReference type="SMART" id="SM00347">
    <property type="entry name" value="HTH_MARR"/>
    <property type="match status" value="1"/>
</dbReference>
<proteinExistence type="predicted"/>
<evidence type="ECO:0000259" key="1">
    <source>
        <dbReference type="PROSITE" id="PS50995"/>
    </source>
</evidence>
<gene>
    <name evidence="2" type="ORF">FHS81_001729</name>
</gene>
<evidence type="ECO:0000313" key="2">
    <source>
        <dbReference type="EMBL" id="MBB3809647.1"/>
    </source>
</evidence>
<dbReference type="PROSITE" id="PS50995">
    <property type="entry name" value="HTH_MARR_2"/>
    <property type="match status" value="1"/>
</dbReference>
<dbReference type="PANTHER" id="PTHR39515:SF2">
    <property type="entry name" value="HTH-TYPE TRANSCRIPTIONAL REGULATOR RV0880"/>
    <property type="match status" value="1"/>
</dbReference>
<name>A0A7W6EHA7_9HYPH</name>
<dbReference type="GO" id="GO:0003700">
    <property type="term" value="F:DNA-binding transcription factor activity"/>
    <property type="evidence" value="ECO:0007669"/>
    <property type="project" value="InterPro"/>
</dbReference>
<keyword evidence="3" id="KW-1185">Reference proteome</keyword>
<accession>A0A7W6EHA7</accession>
<evidence type="ECO:0000313" key="3">
    <source>
        <dbReference type="Proteomes" id="UP000537592"/>
    </source>
</evidence>
<dbReference type="Proteomes" id="UP000537592">
    <property type="component" value="Unassembled WGS sequence"/>
</dbReference>
<dbReference type="InterPro" id="IPR036390">
    <property type="entry name" value="WH_DNA-bd_sf"/>
</dbReference>
<dbReference type="PANTHER" id="PTHR39515">
    <property type="entry name" value="CONSERVED PROTEIN"/>
    <property type="match status" value="1"/>
</dbReference>
<dbReference type="InterPro" id="IPR036388">
    <property type="entry name" value="WH-like_DNA-bd_sf"/>
</dbReference>
<dbReference type="InterPro" id="IPR052526">
    <property type="entry name" value="HTH-type_Bedaq_tolerance"/>
</dbReference>
<keyword evidence="2" id="KW-0238">DNA-binding</keyword>
<protein>
    <submittedName>
        <fullName evidence="2">DNA-binding MarR family transcriptional regulator</fullName>
    </submittedName>
</protein>
<dbReference type="Pfam" id="PF01047">
    <property type="entry name" value="MarR"/>
    <property type="match status" value="1"/>
</dbReference>
<dbReference type="Gene3D" id="1.10.10.10">
    <property type="entry name" value="Winged helix-like DNA-binding domain superfamily/Winged helix DNA-binding domain"/>
    <property type="match status" value="1"/>
</dbReference>
<dbReference type="AlphaFoldDB" id="A0A7W6EHA7"/>
<reference evidence="2 3" key="1">
    <citation type="submission" date="2020-08" db="EMBL/GenBank/DDBJ databases">
        <title>Genomic Encyclopedia of Type Strains, Phase IV (KMG-IV): sequencing the most valuable type-strain genomes for metagenomic binning, comparative biology and taxonomic classification.</title>
        <authorList>
            <person name="Goeker M."/>
        </authorList>
    </citation>
    <scope>NUCLEOTIDE SEQUENCE [LARGE SCALE GENOMIC DNA]</scope>
    <source>
        <strain evidence="2 3">DSM 28760</strain>
    </source>
</reference>
<dbReference type="EMBL" id="JACICC010000003">
    <property type="protein sequence ID" value="MBB3809647.1"/>
    <property type="molecule type" value="Genomic_DNA"/>
</dbReference>
<comment type="caution">
    <text evidence="2">The sequence shown here is derived from an EMBL/GenBank/DDBJ whole genome shotgun (WGS) entry which is preliminary data.</text>
</comment>
<dbReference type="GO" id="GO:0003677">
    <property type="term" value="F:DNA binding"/>
    <property type="evidence" value="ECO:0007669"/>
    <property type="project" value="UniProtKB-KW"/>
</dbReference>
<feature type="domain" description="HTH marR-type" evidence="1">
    <location>
        <begin position="14"/>
        <end position="144"/>
    </location>
</feature>
<dbReference type="RefSeq" id="WP_183751894.1">
    <property type="nucleotide sequence ID" value="NZ_JACICC010000003.1"/>
</dbReference>
<sequence length="151" mass="16814">MPDGPLADEAAAIADLLRPAILRLNRDLRREIRSAAGLSPFQTLILATLENEPGLGVNELALRERIKPPSMSAHVKTLEQAGFLRREEGAHADRRRVRLRVTAEGSRVLQDVKRVRTAWLAKRIALLSQEERDSILHAINPLIKLSEPPVS</sequence>
<dbReference type="SUPFAM" id="SSF46785">
    <property type="entry name" value="Winged helix' DNA-binding domain"/>
    <property type="match status" value="1"/>
</dbReference>
<dbReference type="InterPro" id="IPR000835">
    <property type="entry name" value="HTH_MarR-typ"/>
</dbReference>
<organism evidence="2 3">
    <name type="scientific">Pseudochelatococcus contaminans</name>
    <dbReference type="NCBI Taxonomy" id="1538103"/>
    <lineage>
        <taxon>Bacteria</taxon>
        <taxon>Pseudomonadati</taxon>
        <taxon>Pseudomonadota</taxon>
        <taxon>Alphaproteobacteria</taxon>
        <taxon>Hyphomicrobiales</taxon>
        <taxon>Chelatococcaceae</taxon>
        <taxon>Pseudochelatococcus</taxon>
    </lineage>
</organism>